<evidence type="ECO:0000313" key="2">
    <source>
        <dbReference type="EMBL" id="KAF5329592.1"/>
    </source>
</evidence>
<name>A0A8H5FAL1_9AGAR</name>
<evidence type="ECO:0000313" key="3">
    <source>
        <dbReference type="Proteomes" id="UP000567179"/>
    </source>
</evidence>
<keyword evidence="1" id="KW-1133">Transmembrane helix</keyword>
<gene>
    <name evidence="2" type="ORF">D9619_009422</name>
</gene>
<sequence>MATNGTIATLVPPGFAFTAASRLYGSLFNWLFFGILSVQTYIYNVNFPDDKAWSKTLG</sequence>
<organism evidence="2 3">
    <name type="scientific">Psilocybe cf. subviscida</name>
    <dbReference type="NCBI Taxonomy" id="2480587"/>
    <lineage>
        <taxon>Eukaryota</taxon>
        <taxon>Fungi</taxon>
        <taxon>Dikarya</taxon>
        <taxon>Basidiomycota</taxon>
        <taxon>Agaricomycotina</taxon>
        <taxon>Agaricomycetes</taxon>
        <taxon>Agaricomycetidae</taxon>
        <taxon>Agaricales</taxon>
        <taxon>Agaricineae</taxon>
        <taxon>Strophariaceae</taxon>
        <taxon>Psilocybe</taxon>
    </lineage>
</organism>
<accession>A0A8H5FAL1</accession>
<keyword evidence="3" id="KW-1185">Reference proteome</keyword>
<keyword evidence="1" id="KW-0472">Membrane</keyword>
<feature type="transmembrane region" description="Helical" evidence="1">
    <location>
        <begin position="27"/>
        <end position="45"/>
    </location>
</feature>
<dbReference type="AlphaFoldDB" id="A0A8H5FAL1"/>
<dbReference type="EMBL" id="JAACJJ010000002">
    <property type="protein sequence ID" value="KAF5329592.1"/>
    <property type="molecule type" value="Genomic_DNA"/>
</dbReference>
<protein>
    <submittedName>
        <fullName evidence="2">Uncharacterized protein</fullName>
    </submittedName>
</protein>
<proteinExistence type="predicted"/>
<reference evidence="2 3" key="1">
    <citation type="journal article" date="2020" name="ISME J.">
        <title>Uncovering the hidden diversity of litter-decomposition mechanisms in mushroom-forming fungi.</title>
        <authorList>
            <person name="Floudas D."/>
            <person name="Bentzer J."/>
            <person name="Ahren D."/>
            <person name="Johansson T."/>
            <person name="Persson P."/>
            <person name="Tunlid A."/>
        </authorList>
    </citation>
    <scope>NUCLEOTIDE SEQUENCE [LARGE SCALE GENOMIC DNA]</scope>
    <source>
        <strain evidence="2 3">CBS 101986</strain>
    </source>
</reference>
<dbReference type="OrthoDB" id="3053835at2759"/>
<dbReference type="Proteomes" id="UP000567179">
    <property type="component" value="Unassembled WGS sequence"/>
</dbReference>
<evidence type="ECO:0000256" key="1">
    <source>
        <dbReference type="SAM" id="Phobius"/>
    </source>
</evidence>
<keyword evidence="1" id="KW-0812">Transmembrane</keyword>
<comment type="caution">
    <text evidence="2">The sequence shown here is derived from an EMBL/GenBank/DDBJ whole genome shotgun (WGS) entry which is preliminary data.</text>
</comment>